<sequence length="385" mass="42008">MFSLRTAQPAQSLLRRAAVPTLARSSIPVRSFASVQSDIFKPTKYGGKYTVTLIPGDGIGAEVAESVKTIFKADNVPIEWEQVDVSGVDTGNKHSEELFKESIASLRRNKLGLKGILFTPVERSGHQSFNVALRQELDIFASVVLIKNIPGYKTRHENVDLCIIRENTEGEYSGLEHQSVQGVVESLKIITRAKSERIAKFAFGFALANNRKKVTCIHKANIMKLADGLFRSTFHKVAENYPTLEVNDMIVDNASMQAVSRPQQFDVMVMPNLYGGILSNIGAALVGGPGVVPGCNMGRDVAVFEPGCRHVGLDIKGKDQANPSAMILSGSMLLRHIGLDDHANRISKAVYDVIGEGKTRTRDMGGQATTHEFTRAVLDKMEAAL</sequence>
<dbReference type="SMART" id="SM01329">
    <property type="entry name" value="Iso_dh"/>
    <property type="match status" value="1"/>
</dbReference>
<gene>
    <name evidence="14" type="ORF">BO82DRAFT_322543</name>
</gene>
<dbReference type="Proteomes" id="UP000248340">
    <property type="component" value="Unassembled WGS sequence"/>
</dbReference>
<evidence type="ECO:0000256" key="2">
    <source>
        <dbReference type="ARBA" id="ARBA00004173"/>
    </source>
</evidence>
<keyword evidence="15" id="KW-1185">Reference proteome</keyword>
<dbReference type="InterPro" id="IPR019818">
    <property type="entry name" value="IsoCit/isopropylmalate_DH_CS"/>
</dbReference>
<dbReference type="EC" id="1.1.1.41" evidence="5"/>
<dbReference type="GO" id="GO:0005739">
    <property type="term" value="C:mitochondrion"/>
    <property type="evidence" value="ECO:0007669"/>
    <property type="project" value="UniProtKB-SubCell"/>
</dbReference>
<dbReference type="InterPro" id="IPR004434">
    <property type="entry name" value="Isocitrate_DH_NAD"/>
</dbReference>
<evidence type="ECO:0000259" key="13">
    <source>
        <dbReference type="SMART" id="SM01329"/>
    </source>
</evidence>
<dbReference type="FunFam" id="3.40.718.10:FF:000001">
    <property type="entry name" value="Isocitrate dehydrogenase [NAD] subunit, mitochondrial"/>
    <property type="match status" value="1"/>
</dbReference>
<dbReference type="SUPFAM" id="SSF53659">
    <property type="entry name" value="Isocitrate/Isopropylmalate dehydrogenase-like"/>
    <property type="match status" value="1"/>
</dbReference>
<protein>
    <recommendedName>
        <fullName evidence="12">Isocitrate dehydrogenase [NAD] subunit 1, mitochondrial</fullName>
        <ecNumber evidence="5">1.1.1.41</ecNumber>
    </recommendedName>
    <alternativeName>
        <fullName evidence="11">Isocitric dehydrogenase</fullName>
    </alternativeName>
    <alternativeName>
        <fullName evidence="10">NAD(+)-specific ICDH</fullName>
    </alternativeName>
</protein>
<evidence type="ECO:0000256" key="6">
    <source>
        <dbReference type="ARBA" id="ARBA00022532"/>
    </source>
</evidence>
<organism evidence="14 15">
    <name type="scientific">Aspergillus uvarum CBS 121591</name>
    <dbReference type="NCBI Taxonomy" id="1448315"/>
    <lineage>
        <taxon>Eukaryota</taxon>
        <taxon>Fungi</taxon>
        <taxon>Dikarya</taxon>
        <taxon>Ascomycota</taxon>
        <taxon>Pezizomycotina</taxon>
        <taxon>Eurotiomycetes</taxon>
        <taxon>Eurotiomycetidae</taxon>
        <taxon>Eurotiales</taxon>
        <taxon>Aspergillaceae</taxon>
        <taxon>Aspergillus</taxon>
        <taxon>Aspergillus subgen. Circumdati</taxon>
    </lineage>
</organism>
<keyword evidence="7" id="KW-0460">Magnesium</keyword>
<reference evidence="14 15" key="1">
    <citation type="submission" date="2016-12" db="EMBL/GenBank/DDBJ databases">
        <title>The genomes of Aspergillus section Nigri reveals drivers in fungal speciation.</title>
        <authorList>
            <consortium name="DOE Joint Genome Institute"/>
            <person name="Vesth T.C."/>
            <person name="Nybo J."/>
            <person name="Theobald S."/>
            <person name="Brandl J."/>
            <person name="Frisvad J.C."/>
            <person name="Nielsen K.F."/>
            <person name="Lyhne E.K."/>
            <person name="Kogle M.E."/>
            <person name="Kuo A."/>
            <person name="Riley R."/>
            <person name="Clum A."/>
            <person name="Nolan M."/>
            <person name="Lipzen A."/>
            <person name="Salamov A."/>
            <person name="Henrissat B."/>
            <person name="Wiebenga A."/>
            <person name="De Vries R.P."/>
            <person name="Grigoriev I.V."/>
            <person name="Mortensen U.H."/>
            <person name="Andersen M.R."/>
            <person name="Baker S.E."/>
        </authorList>
    </citation>
    <scope>NUCLEOTIDE SEQUENCE [LARGE SCALE GENOMIC DNA]</scope>
    <source>
        <strain evidence="14 15">CBS 121591</strain>
    </source>
</reference>
<dbReference type="GO" id="GO:0004449">
    <property type="term" value="F:isocitrate dehydrogenase (NAD+) activity"/>
    <property type="evidence" value="ECO:0007669"/>
    <property type="project" value="UniProtKB-EC"/>
</dbReference>
<dbReference type="GO" id="GO:0006099">
    <property type="term" value="P:tricarboxylic acid cycle"/>
    <property type="evidence" value="ECO:0007669"/>
    <property type="project" value="UniProtKB-KW"/>
</dbReference>
<comment type="catalytic activity">
    <reaction evidence="1">
        <text>D-threo-isocitrate + NAD(+) = 2-oxoglutarate + CO2 + NADH</text>
        <dbReference type="Rhea" id="RHEA:23632"/>
        <dbReference type="ChEBI" id="CHEBI:15562"/>
        <dbReference type="ChEBI" id="CHEBI:16526"/>
        <dbReference type="ChEBI" id="CHEBI:16810"/>
        <dbReference type="ChEBI" id="CHEBI:57540"/>
        <dbReference type="ChEBI" id="CHEBI:57945"/>
        <dbReference type="EC" id="1.1.1.41"/>
    </reaction>
</comment>
<dbReference type="PANTHER" id="PTHR11835:SF42">
    <property type="entry name" value="ISOCITRATE DEHYDROGENASE [NAD] SUBUNIT BETA, MITOCHONDRIAL"/>
    <property type="match status" value="1"/>
</dbReference>
<dbReference type="InterPro" id="IPR024084">
    <property type="entry name" value="IsoPropMal-DH-like_dom"/>
</dbReference>
<evidence type="ECO:0000256" key="8">
    <source>
        <dbReference type="ARBA" id="ARBA00022946"/>
    </source>
</evidence>
<evidence type="ECO:0000256" key="4">
    <source>
        <dbReference type="ARBA" id="ARBA00011567"/>
    </source>
</evidence>
<dbReference type="Pfam" id="PF00180">
    <property type="entry name" value="Iso_dh"/>
    <property type="match status" value="1"/>
</dbReference>
<keyword evidence="6" id="KW-0816">Tricarboxylic acid cycle</keyword>
<comment type="subcellular location">
    <subcellularLocation>
        <location evidence="2">Mitochondrion</location>
    </subcellularLocation>
</comment>
<dbReference type="PROSITE" id="PS00470">
    <property type="entry name" value="IDH_IMDH"/>
    <property type="match status" value="1"/>
</dbReference>
<dbReference type="GO" id="GO:0051287">
    <property type="term" value="F:NAD binding"/>
    <property type="evidence" value="ECO:0007669"/>
    <property type="project" value="InterPro"/>
</dbReference>
<dbReference type="NCBIfam" id="TIGR00175">
    <property type="entry name" value="mito_nad_idh"/>
    <property type="match status" value="1"/>
</dbReference>
<evidence type="ECO:0000256" key="10">
    <source>
        <dbReference type="ARBA" id="ARBA00030631"/>
    </source>
</evidence>
<accession>A0A319BRJ3</accession>
<evidence type="ECO:0000256" key="9">
    <source>
        <dbReference type="ARBA" id="ARBA00023128"/>
    </source>
</evidence>
<dbReference type="EMBL" id="KZ821766">
    <property type="protein sequence ID" value="PYH76146.1"/>
    <property type="molecule type" value="Genomic_DNA"/>
</dbReference>
<dbReference type="RefSeq" id="XP_025486346.1">
    <property type="nucleotide sequence ID" value="XM_025632773.1"/>
</dbReference>
<name>A0A319BRJ3_9EURO</name>
<dbReference type="OrthoDB" id="10261637at2759"/>
<proteinExistence type="inferred from homology"/>
<dbReference type="VEuPathDB" id="FungiDB:BO82DRAFT_322543"/>
<evidence type="ECO:0000313" key="15">
    <source>
        <dbReference type="Proteomes" id="UP000248340"/>
    </source>
</evidence>
<keyword evidence="8" id="KW-0809">Transit peptide</keyword>
<dbReference type="PANTHER" id="PTHR11835">
    <property type="entry name" value="DECARBOXYLATING DEHYDROGENASES-ISOCITRATE, ISOPROPYLMALATE, TARTRATE"/>
    <property type="match status" value="1"/>
</dbReference>
<dbReference type="AlphaFoldDB" id="A0A319BRJ3"/>
<feature type="domain" description="Isopropylmalate dehydrogenase-like" evidence="13">
    <location>
        <begin position="50"/>
        <end position="377"/>
    </location>
</feature>
<comment type="subunit">
    <text evidence="4">Octamer of two non-identical subunits IDH1 and IDH2.</text>
</comment>
<evidence type="ECO:0000256" key="7">
    <source>
        <dbReference type="ARBA" id="ARBA00022842"/>
    </source>
</evidence>
<keyword evidence="9" id="KW-0496">Mitochondrion</keyword>
<evidence type="ECO:0000256" key="1">
    <source>
        <dbReference type="ARBA" id="ARBA00000837"/>
    </source>
</evidence>
<evidence type="ECO:0000313" key="14">
    <source>
        <dbReference type="EMBL" id="PYH76146.1"/>
    </source>
</evidence>
<evidence type="ECO:0000256" key="5">
    <source>
        <dbReference type="ARBA" id="ARBA00013012"/>
    </source>
</evidence>
<dbReference type="STRING" id="1448315.A0A319BRJ3"/>
<dbReference type="GO" id="GO:0006102">
    <property type="term" value="P:isocitrate metabolic process"/>
    <property type="evidence" value="ECO:0007669"/>
    <property type="project" value="TreeGrafter"/>
</dbReference>
<evidence type="ECO:0000256" key="12">
    <source>
        <dbReference type="ARBA" id="ARBA00071938"/>
    </source>
</evidence>
<comment type="similarity">
    <text evidence="3">Belongs to the isocitrate and isopropylmalate dehydrogenases family.</text>
</comment>
<evidence type="ECO:0000256" key="3">
    <source>
        <dbReference type="ARBA" id="ARBA00007769"/>
    </source>
</evidence>
<dbReference type="Gene3D" id="3.40.718.10">
    <property type="entry name" value="Isopropylmalate Dehydrogenase"/>
    <property type="match status" value="1"/>
</dbReference>
<evidence type="ECO:0000256" key="11">
    <source>
        <dbReference type="ARBA" id="ARBA00030683"/>
    </source>
</evidence>
<dbReference type="GeneID" id="37135514"/>
<dbReference type="GO" id="GO:0000287">
    <property type="term" value="F:magnesium ion binding"/>
    <property type="evidence" value="ECO:0007669"/>
    <property type="project" value="InterPro"/>
</dbReference>